<evidence type="ECO:0000259" key="11">
    <source>
        <dbReference type="Pfam" id="PF21082"/>
    </source>
</evidence>
<evidence type="ECO:0000256" key="3">
    <source>
        <dbReference type="ARBA" id="ARBA00022475"/>
    </source>
</evidence>
<dbReference type="InterPro" id="IPR049278">
    <property type="entry name" value="MS_channel_C"/>
</dbReference>
<dbReference type="GO" id="GO:0008381">
    <property type="term" value="F:mechanosensitive monoatomic ion channel activity"/>
    <property type="evidence" value="ECO:0007669"/>
    <property type="project" value="InterPro"/>
</dbReference>
<dbReference type="InterPro" id="IPR011014">
    <property type="entry name" value="MscS_channel_TM-2"/>
</dbReference>
<dbReference type="Pfam" id="PF00924">
    <property type="entry name" value="MS_channel_2nd"/>
    <property type="match status" value="1"/>
</dbReference>
<feature type="transmembrane region" description="Helical" evidence="8">
    <location>
        <begin position="213"/>
        <end position="238"/>
    </location>
</feature>
<dbReference type="Gene3D" id="3.30.70.100">
    <property type="match status" value="1"/>
</dbReference>
<evidence type="ECO:0000256" key="4">
    <source>
        <dbReference type="ARBA" id="ARBA00022692"/>
    </source>
</evidence>
<dbReference type="InterPro" id="IPR045276">
    <property type="entry name" value="YbiO_bact"/>
</dbReference>
<feature type="domain" description="Mechanosensitive ion channel MscS C-terminal" evidence="11">
    <location>
        <begin position="671"/>
        <end position="746"/>
    </location>
</feature>
<feature type="transmembrane region" description="Helical" evidence="8">
    <location>
        <begin position="142"/>
        <end position="162"/>
    </location>
</feature>
<dbReference type="InterPro" id="IPR049142">
    <property type="entry name" value="MS_channel_1st"/>
</dbReference>
<feature type="region of interest" description="Disordered" evidence="7">
    <location>
        <begin position="777"/>
        <end position="797"/>
    </location>
</feature>
<dbReference type="InterPro" id="IPR010920">
    <property type="entry name" value="LSM_dom_sf"/>
</dbReference>
<reference evidence="14 15" key="1">
    <citation type="submission" date="2020-07" db="EMBL/GenBank/DDBJ databases">
        <title>Taxonomic revisions and descriptions of new bacterial species based on genomic comparisons in the high-G+C-content subgroup of the family Alcaligenaceae.</title>
        <authorList>
            <person name="Szabo A."/>
            <person name="Felfoldi T."/>
        </authorList>
    </citation>
    <scope>NUCLEOTIDE SEQUENCE [LARGE SCALE GENOMIC DNA]</scope>
    <source>
        <strain evidence="14 15">DSM 25667</strain>
    </source>
</reference>
<protein>
    <submittedName>
        <fullName evidence="14">Mechanosensitive ion channel</fullName>
    </submittedName>
</protein>
<keyword evidence="15" id="KW-1185">Reference proteome</keyword>
<dbReference type="InterPro" id="IPR011066">
    <property type="entry name" value="MscS_channel_C_sf"/>
</dbReference>
<dbReference type="Pfam" id="PF21088">
    <property type="entry name" value="MS_channel_1st"/>
    <property type="match status" value="1"/>
</dbReference>
<feature type="transmembrane region" description="Helical" evidence="8">
    <location>
        <begin position="568"/>
        <end position="586"/>
    </location>
</feature>
<organism evidence="14 15">
    <name type="scientific">Pollutimonas harenae</name>
    <dbReference type="NCBI Taxonomy" id="657015"/>
    <lineage>
        <taxon>Bacteria</taxon>
        <taxon>Pseudomonadati</taxon>
        <taxon>Pseudomonadota</taxon>
        <taxon>Betaproteobacteria</taxon>
        <taxon>Burkholderiales</taxon>
        <taxon>Alcaligenaceae</taxon>
        <taxon>Pollutimonas</taxon>
    </lineage>
</organism>
<proteinExistence type="inferred from homology"/>
<dbReference type="OrthoDB" id="6500477at2"/>
<feature type="domain" description="Moderate conductance mechanosensitive channel YbiO-like transmembrane helix 1" evidence="13">
    <location>
        <begin position="408"/>
        <end position="486"/>
    </location>
</feature>
<name>A0A853GPT4_9BURK</name>
<evidence type="ECO:0000256" key="1">
    <source>
        <dbReference type="ARBA" id="ARBA00004651"/>
    </source>
</evidence>
<dbReference type="InterPro" id="IPR006685">
    <property type="entry name" value="MscS_channel_2nd"/>
</dbReference>
<comment type="caution">
    <text evidence="14">The sequence shown here is derived from an EMBL/GenBank/DDBJ whole genome shotgun (WGS) entry which is preliminary data.</text>
</comment>
<evidence type="ECO:0000256" key="8">
    <source>
        <dbReference type="SAM" id="Phobius"/>
    </source>
</evidence>
<accession>A0A853GPT4</accession>
<dbReference type="SUPFAM" id="SSF50182">
    <property type="entry name" value="Sm-like ribonucleoproteins"/>
    <property type="match status" value="1"/>
</dbReference>
<gene>
    <name evidence="14" type="ORF">H0A62_05425</name>
</gene>
<feature type="transmembrane region" description="Helical" evidence="8">
    <location>
        <begin position="250"/>
        <end position="275"/>
    </location>
</feature>
<dbReference type="Proteomes" id="UP000554144">
    <property type="component" value="Unassembled WGS sequence"/>
</dbReference>
<feature type="transmembrane region" description="Helical" evidence="8">
    <location>
        <begin position="328"/>
        <end position="346"/>
    </location>
</feature>
<dbReference type="Pfam" id="PF21082">
    <property type="entry name" value="MS_channel_3rd"/>
    <property type="match status" value="1"/>
</dbReference>
<comment type="similarity">
    <text evidence="2">Belongs to the MscS (TC 1.A.23) family.</text>
</comment>
<evidence type="ECO:0000256" key="5">
    <source>
        <dbReference type="ARBA" id="ARBA00022989"/>
    </source>
</evidence>
<dbReference type="InterPro" id="IPR023408">
    <property type="entry name" value="MscS_beta-dom_sf"/>
</dbReference>
<evidence type="ECO:0000256" key="9">
    <source>
        <dbReference type="SAM" id="SignalP"/>
    </source>
</evidence>
<comment type="subcellular location">
    <subcellularLocation>
        <location evidence="1">Cell membrane</location>
        <topology evidence="1">Multi-pass membrane protein</topology>
    </subcellularLocation>
</comment>
<dbReference type="EMBL" id="JACCEV010000001">
    <property type="protein sequence ID" value="NYT85038.1"/>
    <property type="molecule type" value="Genomic_DNA"/>
</dbReference>
<dbReference type="InterPro" id="IPR057485">
    <property type="entry name" value="YbiO-like_TM1"/>
</dbReference>
<dbReference type="GO" id="GO:0005886">
    <property type="term" value="C:plasma membrane"/>
    <property type="evidence" value="ECO:0007669"/>
    <property type="project" value="UniProtKB-SubCell"/>
</dbReference>
<dbReference type="Gene3D" id="2.30.30.60">
    <property type="match status" value="1"/>
</dbReference>
<evidence type="ECO:0000259" key="12">
    <source>
        <dbReference type="Pfam" id="PF21088"/>
    </source>
</evidence>
<evidence type="ECO:0000256" key="7">
    <source>
        <dbReference type="SAM" id="MobiDB-lite"/>
    </source>
</evidence>
<dbReference type="SUPFAM" id="SSF82689">
    <property type="entry name" value="Mechanosensitive channel protein MscS (YggB), C-terminal domain"/>
    <property type="match status" value="1"/>
</dbReference>
<dbReference type="AlphaFoldDB" id="A0A853GPT4"/>
<dbReference type="Pfam" id="PF25392">
    <property type="entry name" value="MS_channel_TM1"/>
    <property type="match status" value="1"/>
</dbReference>
<keyword evidence="6 8" id="KW-0472">Membrane</keyword>
<feature type="transmembrane region" description="Helical" evidence="8">
    <location>
        <begin position="367"/>
        <end position="393"/>
    </location>
</feature>
<feature type="region of interest" description="Disordered" evidence="7">
    <location>
        <begin position="74"/>
        <end position="97"/>
    </location>
</feature>
<feature type="domain" description="Mechanosensitive ion channel MscS" evidence="10">
    <location>
        <begin position="589"/>
        <end position="653"/>
    </location>
</feature>
<feature type="transmembrane region" description="Helical" evidence="8">
    <location>
        <begin position="295"/>
        <end position="316"/>
    </location>
</feature>
<keyword evidence="9" id="KW-0732">Signal</keyword>
<keyword evidence="5 8" id="KW-1133">Transmembrane helix</keyword>
<evidence type="ECO:0000259" key="10">
    <source>
        <dbReference type="Pfam" id="PF00924"/>
    </source>
</evidence>
<evidence type="ECO:0000256" key="2">
    <source>
        <dbReference type="ARBA" id="ARBA00008017"/>
    </source>
</evidence>
<dbReference type="SUPFAM" id="SSF82861">
    <property type="entry name" value="Mechanosensitive channel protein MscS (YggB), transmembrane region"/>
    <property type="match status" value="1"/>
</dbReference>
<evidence type="ECO:0000259" key="13">
    <source>
        <dbReference type="Pfam" id="PF25392"/>
    </source>
</evidence>
<feature type="chain" id="PRO_5033051673" evidence="9">
    <location>
        <begin position="32"/>
        <end position="797"/>
    </location>
</feature>
<feature type="domain" description="Mechanosensitive ion channel transmembrane helices 2/3" evidence="12">
    <location>
        <begin position="549"/>
        <end position="587"/>
    </location>
</feature>
<evidence type="ECO:0000313" key="14">
    <source>
        <dbReference type="EMBL" id="NYT85038.1"/>
    </source>
</evidence>
<dbReference type="PANTHER" id="PTHR30460:SF0">
    <property type="entry name" value="MODERATE CONDUCTANCE MECHANOSENSITIVE CHANNEL YBIO"/>
    <property type="match status" value="1"/>
</dbReference>
<dbReference type="Gene3D" id="1.10.287.1260">
    <property type="match status" value="1"/>
</dbReference>
<keyword evidence="3" id="KW-1003">Cell membrane</keyword>
<evidence type="ECO:0000256" key="6">
    <source>
        <dbReference type="ARBA" id="ARBA00023136"/>
    </source>
</evidence>
<evidence type="ECO:0000313" key="15">
    <source>
        <dbReference type="Proteomes" id="UP000554144"/>
    </source>
</evidence>
<feature type="compositionally biased region" description="Low complexity" evidence="7">
    <location>
        <begin position="81"/>
        <end position="91"/>
    </location>
</feature>
<feature type="transmembrane region" description="Helical" evidence="8">
    <location>
        <begin position="495"/>
        <end position="520"/>
    </location>
</feature>
<feature type="signal peptide" evidence="9">
    <location>
        <begin position="1"/>
        <end position="31"/>
    </location>
</feature>
<sequence>MASRTRLSSIPSSLLTQLFAVLLLLSGMAFAPGAAAQAPADAPPSSTPSYSALADLLENEQARDKLIEQLRNLAPPDGLESTPDAAAATSTDPDKQRLSQRLATGLHNFTASVLHDTSATMMAVRAALSGQPVPGNHLQTSLPALELLLFTILGTLLAYFIFRTLAKPGFARLNVWILQDAKRADAPAAEPSSPLVTAVRRHRFASLAMGRKLLGVTAALLIDVAATLLAALAGYILVTTLASSSGDSTIVLLSLQFLTAFVMIEIAKAISRGIFATRYDQLRLLPLAPETADYWNHWLTLLIGLTGYGLLVAVPVTEMVFLPAAGKILGLIIMLCVYIYGVGVVWKNRKAVQAGLIHRAEQSTTAIFGTLLRVLGRVWHLLALAYFTVLLVVTQAEQDQALAFMVRATTQTLIAIAIGLILAAILSSLMSRRIQLPEHWRGMLPMLEGRINAYVPVTLKTLRLLILITVALIVLDAWRAFDLIAWLQSSSGRAIVAVIFRVGVILVLAAATWTVLASVIEHRLGVSGGHHRPSEREKTLLMLFRNAAAVVIATMTALIVLSQIGINIGPLIAGAGVAGLAIGFGAQKLVQDVITGVFIQLENGMNQNDVVELAGIFGTVEKITIRSVVIRTLDGGYHLIPFSTIDKLTNHTRDYGYHYGEYNVAHRENVDEAIAQLELAFKDLMQDPELAREVLEEISIPGVTGLTERGFTIRVLIKTTPGNQWAIQRGFNRLVKLRFDAAGIELPYPQTVLHFGRDKLGYAAPVDVRGVDALKHTASGATPAPGQTMRPVLDQGS</sequence>
<feature type="transmembrane region" description="Helical" evidence="8">
    <location>
        <begin position="540"/>
        <end position="562"/>
    </location>
</feature>
<feature type="transmembrane region" description="Helical" evidence="8">
    <location>
        <begin position="451"/>
        <end position="475"/>
    </location>
</feature>
<feature type="transmembrane region" description="Helical" evidence="8">
    <location>
        <begin position="413"/>
        <end position="430"/>
    </location>
</feature>
<dbReference type="PANTHER" id="PTHR30460">
    <property type="entry name" value="MODERATE CONDUCTANCE MECHANOSENSITIVE CHANNEL YBIO"/>
    <property type="match status" value="1"/>
</dbReference>
<keyword evidence="4 8" id="KW-0812">Transmembrane</keyword>